<proteinExistence type="predicted"/>
<feature type="region of interest" description="Disordered" evidence="1">
    <location>
        <begin position="1"/>
        <end position="75"/>
    </location>
</feature>
<evidence type="ECO:0008006" key="5">
    <source>
        <dbReference type="Google" id="ProtNLM"/>
    </source>
</evidence>
<evidence type="ECO:0000256" key="2">
    <source>
        <dbReference type="SAM" id="Phobius"/>
    </source>
</evidence>
<keyword evidence="2" id="KW-0472">Membrane</keyword>
<gene>
    <name evidence="3" type="ORF">Scani_80220</name>
</gene>
<accession>A0A640SLK3</accession>
<dbReference type="Proteomes" id="UP000435837">
    <property type="component" value="Unassembled WGS sequence"/>
</dbReference>
<organism evidence="3 4">
    <name type="scientific">Streptomyces caniferus</name>
    <dbReference type="NCBI Taxonomy" id="285557"/>
    <lineage>
        <taxon>Bacteria</taxon>
        <taxon>Bacillati</taxon>
        <taxon>Actinomycetota</taxon>
        <taxon>Actinomycetes</taxon>
        <taxon>Kitasatosporales</taxon>
        <taxon>Streptomycetaceae</taxon>
        <taxon>Streptomyces</taxon>
    </lineage>
</organism>
<evidence type="ECO:0000313" key="4">
    <source>
        <dbReference type="Proteomes" id="UP000435837"/>
    </source>
</evidence>
<keyword evidence="2" id="KW-1133">Transmembrane helix</keyword>
<feature type="transmembrane region" description="Helical" evidence="2">
    <location>
        <begin position="155"/>
        <end position="188"/>
    </location>
</feature>
<sequence length="235" mass="24868">MHHHLGGASPHPARDDIGGPRRPSRTCQKAPAARTEGVKDCVSQLPHRPRSRRLAARVLRGPTGPSGPPQGPQQEVFPVATLHRPAPSHHTYLPYAPHLPRAPRLPRVTLPRTRPGRRTPPGPALARDLALPLGAVAAALLVAALMLTGESAHAAVALAVFALLTSAVSVPARPAVVPVVALVSWLFYDGFVLHQRSELAFQPQDRTGLLVLLLAGITGAGCAAAVRAVRRHLAR</sequence>
<keyword evidence="2" id="KW-0812">Transmembrane</keyword>
<feature type="transmembrane region" description="Helical" evidence="2">
    <location>
        <begin position="208"/>
        <end position="229"/>
    </location>
</feature>
<feature type="region of interest" description="Disordered" evidence="1">
    <location>
        <begin position="103"/>
        <end position="124"/>
    </location>
</feature>
<reference evidence="3 4" key="1">
    <citation type="submission" date="2019-12" db="EMBL/GenBank/DDBJ databases">
        <title>Whole genome shotgun sequence of Streptomyces caniferus NBRC 15389.</title>
        <authorList>
            <person name="Ichikawa N."/>
            <person name="Kimura A."/>
            <person name="Kitahashi Y."/>
            <person name="Komaki H."/>
            <person name="Tamura T."/>
        </authorList>
    </citation>
    <scope>NUCLEOTIDE SEQUENCE [LARGE SCALE GENOMIC DNA]</scope>
    <source>
        <strain evidence="3 4">NBRC 15389</strain>
    </source>
</reference>
<feature type="transmembrane region" description="Helical" evidence="2">
    <location>
        <begin position="129"/>
        <end position="148"/>
    </location>
</feature>
<name>A0A640SLK3_9ACTN</name>
<protein>
    <recommendedName>
        <fullName evidence="5">DUF4118 domain-containing protein</fullName>
    </recommendedName>
</protein>
<comment type="caution">
    <text evidence="3">The sequence shown here is derived from an EMBL/GenBank/DDBJ whole genome shotgun (WGS) entry which is preliminary data.</text>
</comment>
<evidence type="ECO:0000313" key="3">
    <source>
        <dbReference type="EMBL" id="GFE11754.1"/>
    </source>
</evidence>
<dbReference type="AlphaFoldDB" id="A0A640SLK3"/>
<evidence type="ECO:0000256" key="1">
    <source>
        <dbReference type="SAM" id="MobiDB-lite"/>
    </source>
</evidence>
<dbReference type="EMBL" id="BLIN01000007">
    <property type="protein sequence ID" value="GFE11754.1"/>
    <property type="molecule type" value="Genomic_DNA"/>
</dbReference>